<dbReference type="Proteomes" id="UP000061135">
    <property type="component" value="Chromosome"/>
</dbReference>
<dbReference type="AlphaFoldDB" id="A0A0E3ZIC2"/>
<reference evidence="1 2" key="1">
    <citation type="submission" date="2014-03" db="EMBL/GenBank/DDBJ databases">
        <title>Genome of Polynucleobacter strain MWH-MoK4.</title>
        <authorList>
            <person name="Hahn M.W."/>
        </authorList>
    </citation>
    <scope>NUCLEOTIDE SEQUENCE [LARGE SCALE GENOMIC DNA]</scope>
    <source>
        <strain evidence="1 2">MWH-MoK4</strain>
    </source>
</reference>
<protein>
    <submittedName>
        <fullName evidence="1">Uncharacterized protein</fullName>
    </submittedName>
</protein>
<sequence>MYPVDYVGDDMGLFRVMDFYRRLLKSIEAILFWGLINAELVKLNKNLGFC</sequence>
<dbReference type="HOGENOM" id="CLU_3121057_0_0_4"/>
<dbReference type="EMBL" id="CP007501">
    <property type="protein sequence ID" value="AKD24360.1"/>
    <property type="molecule type" value="Genomic_DNA"/>
</dbReference>
<gene>
    <name evidence="1" type="ORF">CL55_00000270</name>
</gene>
<proteinExistence type="predicted"/>
<accession>A0A0E3ZIC2</accession>
<keyword evidence="2" id="KW-1185">Reference proteome</keyword>
<name>A0A0E3ZIC2_9BURK</name>
<evidence type="ECO:0000313" key="2">
    <source>
        <dbReference type="Proteomes" id="UP000061135"/>
    </source>
</evidence>
<evidence type="ECO:0000313" key="1">
    <source>
        <dbReference type="EMBL" id="AKD24360.1"/>
    </source>
</evidence>
<organism evidence="1 2">
    <name type="scientific">Polynucleobacter duraquae</name>
    <dbReference type="NCBI Taxonomy" id="1835254"/>
    <lineage>
        <taxon>Bacteria</taxon>
        <taxon>Pseudomonadati</taxon>
        <taxon>Pseudomonadota</taxon>
        <taxon>Betaproteobacteria</taxon>
        <taxon>Burkholderiales</taxon>
        <taxon>Burkholderiaceae</taxon>
        <taxon>Polynucleobacter</taxon>
    </lineage>
</organism>
<dbReference type="KEGG" id="pdq:CL55_00000270"/>